<dbReference type="EMBL" id="JAUDZG010000003">
    <property type="protein sequence ID" value="KAK3307188.1"/>
    <property type="molecule type" value="Genomic_DNA"/>
</dbReference>
<comment type="caution">
    <text evidence="3">The sequence shown here is derived from an EMBL/GenBank/DDBJ whole genome shotgun (WGS) entry which is preliminary data.</text>
</comment>
<dbReference type="GeneID" id="87881001"/>
<keyword evidence="4" id="KW-1185">Reference proteome</keyword>
<evidence type="ECO:0000313" key="3">
    <source>
        <dbReference type="EMBL" id="KAK3307188.1"/>
    </source>
</evidence>
<evidence type="ECO:0000313" key="4">
    <source>
        <dbReference type="Proteomes" id="UP001273166"/>
    </source>
</evidence>
<keyword evidence="1 3" id="KW-0378">Hydrolase</keyword>
<organism evidence="3 4">
    <name type="scientific">Chaetomium strumarium</name>
    <dbReference type="NCBI Taxonomy" id="1170767"/>
    <lineage>
        <taxon>Eukaryota</taxon>
        <taxon>Fungi</taxon>
        <taxon>Dikarya</taxon>
        <taxon>Ascomycota</taxon>
        <taxon>Pezizomycotina</taxon>
        <taxon>Sordariomycetes</taxon>
        <taxon>Sordariomycetidae</taxon>
        <taxon>Sordariales</taxon>
        <taxon>Chaetomiaceae</taxon>
        <taxon>Chaetomium</taxon>
    </lineage>
</organism>
<dbReference type="PANTHER" id="PTHR48070:SF4">
    <property type="entry name" value="ESTERASE ALNB"/>
    <property type="match status" value="1"/>
</dbReference>
<dbReference type="GO" id="GO:0005737">
    <property type="term" value="C:cytoplasm"/>
    <property type="evidence" value="ECO:0007669"/>
    <property type="project" value="TreeGrafter"/>
</dbReference>
<dbReference type="InterPro" id="IPR050593">
    <property type="entry name" value="LovG"/>
</dbReference>
<dbReference type="GO" id="GO:0016787">
    <property type="term" value="F:hydrolase activity"/>
    <property type="evidence" value="ECO:0007669"/>
    <property type="project" value="UniProtKB-KW"/>
</dbReference>
<dbReference type="RefSeq" id="XP_062722968.1">
    <property type="nucleotide sequence ID" value="XM_062862172.1"/>
</dbReference>
<dbReference type="Proteomes" id="UP001273166">
    <property type="component" value="Unassembled WGS sequence"/>
</dbReference>
<proteinExistence type="predicted"/>
<evidence type="ECO:0000259" key="2">
    <source>
        <dbReference type="Pfam" id="PF03959"/>
    </source>
</evidence>
<dbReference type="GO" id="GO:0005634">
    <property type="term" value="C:nucleus"/>
    <property type="evidence" value="ECO:0007669"/>
    <property type="project" value="TreeGrafter"/>
</dbReference>
<dbReference type="GO" id="GO:0019748">
    <property type="term" value="P:secondary metabolic process"/>
    <property type="evidence" value="ECO:0007669"/>
    <property type="project" value="TreeGrafter"/>
</dbReference>
<sequence>MVTTMKILCIHQWGTSGVVFEKQLSSVTGLLSPTYEYVYINGPYTCARARGLPDTVNGPFHCWYRGLSSEQCNEAHKVICEAIAEDGPFEGVIAFSQGAATILSLLLHHDMHQPSQPPPFRFAILFCPIVVISPDPKFNAEHVVRYSRYYKAKHAGDRINDDTTEGFVEEAENVGEAIGSRPRYGTVSKPKSVPKHRTLLLLRRKREALAEEMVDLVREMSSMAPAEMDEETTVRAKDMVSPDKPEAFPRIMHPLTTKSRVSIPTVVVVGKEDPFARQSELAVRLCENKRTKVVYLAGSHRVPVSPPELHAVTAAVEWAIQKSQQT</sequence>
<dbReference type="Pfam" id="PF03959">
    <property type="entry name" value="FSH1"/>
    <property type="match status" value="1"/>
</dbReference>
<dbReference type="SUPFAM" id="SSF53474">
    <property type="entry name" value="alpha/beta-Hydrolases"/>
    <property type="match status" value="1"/>
</dbReference>
<dbReference type="Gene3D" id="3.40.50.1820">
    <property type="entry name" value="alpha/beta hydrolase"/>
    <property type="match status" value="1"/>
</dbReference>
<dbReference type="InterPro" id="IPR029058">
    <property type="entry name" value="AB_hydrolase_fold"/>
</dbReference>
<name>A0AAJ0M342_9PEZI</name>
<evidence type="ECO:0000256" key="1">
    <source>
        <dbReference type="ARBA" id="ARBA00022801"/>
    </source>
</evidence>
<reference evidence="3" key="2">
    <citation type="submission" date="2023-06" db="EMBL/GenBank/DDBJ databases">
        <authorList>
            <consortium name="Lawrence Berkeley National Laboratory"/>
            <person name="Mondo S.J."/>
            <person name="Hensen N."/>
            <person name="Bonometti L."/>
            <person name="Westerberg I."/>
            <person name="Brannstrom I.O."/>
            <person name="Guillou S."/>
            <person name="Cros-Aarteil S."/>
            <person name="Calhoun S."/>
            <person name="Haridas S."/>
            <person name="Kuo A."/>
            <person name="Pangilinan J."/>
            <person name="Riley R."/>
            <person name="Labutti K."/>
            <person name="Andreopoulos B."/>
            <person name="Lipzen A."/>
            <person name="Chen C."/>
            <person name="Yanf M."/>
            <person name="Daum C."/>
            <person name="Ng V."/>
            <person name="Clum A."/>
            <person name="Steindorff A."/>
            <person name="Ohm R."/>
            <person name="Martin F."/>
            <person name="Silar P."/>
            <person name="Natvig D."/>
            <person name="Lalanne C."/>
            <person name="Gautier V."/>
            <person name="Ament-Velasquez S.L."/>
            <person name="Kruys A."/>
            <person name="Hutchinson M.I."/>
            <person name="Powell A.J."/>
            <person name="Barry K."/>
            <person name="Miller A.N."/>
            <person name="Grigoriev I.V."/>
            <person name="Debuchy R."/>
            <person name="Gladieux P."/>
            <person name="Thoren M.H."/>
            <person name="Johannesson H."/>
        </authorList>
    </citation>
    <scope>NUCLEOTIDE SEQUENCE</scope>
    <source>
        <strain evidence="3">CBS 333.67</strain>
    </source>
</reference>
<dbReference type="AlphaFoldDB" id="A0AAJ0M342"/>
<feature type="domain" description="Serine hydrolase" evidence="2">
    <location>
        <begin position="1"/>
        <end position="150"/>
    </location>
</feature>
<protein>
    <submittedName>
        <fullName evidence="3">Serine hydrolase-domain-containing protein</fullName>
    </submittedName>
</protein>
<accession>A0AAJ0M342</accession>
<reference evidence="3" key="1">
    <citation type="journal article" date="2023" name="Mol. Phylogenet. Evol.">
        <title>Genome-scale phylogeny and comparative genomics of the fungal order Sordariales.</title>
        <authorList>
            <person name="Hensen N."/>
            <person name="Bonometti L."/>
            <person name="Westerberg I."/>
            <person name="Brannstrom I.O."/>
            <person name="Guillou S."/>
            <person name="Cros-Aarteil S."/>
            <person name="Calhoun S."/>
            <person name="Haridas S."/>
            <person name="Kuo A."/>
            <person name="Mondo S."/>
            <person name="Pangilinan J."/>
            <person name="Riley R."/>
            <person name="LaButti K."/>
            <person name="Andreopoulos B."/>
            <person name="Lipzen A."/>
            <person name="Chen C."/>
            <person name="Yan M."/>
            <person name="Daum C."/>
            <person name="Ng V."/>
            <person name="Clum A."/>
            <person name="Steindorff A."/>
            <person name="Ohm R.A."/>
            <person name="Martin F."/>
            <person name="Silar P."/>
            <person name="Natvig D.O."/>
            <person name="Lalanne C."/>
            <person name="Gautier V."/>
            <person name="Ament-Velasquez S.L."/>
            <person name="Kruys A."/>
            <person name="Hutchinson M.I."/>
            <person name="Powell A.J."/>
            <person name="Barry K."/>
            <person name="Miller A.N."/>
            <person name="Grigoriev I.V."/>
            <person name="Debuchy R."/>
            <person name="Gladieux P."/>
            <person name="Hiltunen Thoren M."/>
            <person name="Johannesson H."/>
        </authorList>
    </citation>
    <scope>NUCLEOTIDE SEQUENCE</scope>
    <source>
        <strain evidence="3">CBS 333.67</strain>
    </source>
</reference>
<dbReference type="PANTHER" id="PTHR48070">
    <property type="entry name" value="ESTERASE OVCA2"/>
    <property type="match status" value="1"/>
</dbReference>
<dbReference type="InterPro" id="IPR005645">
    <property type="entry name" value="FSH-like_dom"/>
</dbReference>
<gene>
    <name evidence="3" type="ORF">B0T15DRAFT_166831</name>
</gene>